<proteinExistence type="predicted"/>
<accession>A0A9Q3FMA2</accession>
<comment type="caution">
    <text evidence="1">The sequence shown here is derived from an EMBL/GenBank/DDBJ whole genome shotgun (WGS) entry which is preliminary data.</text>
</comment>
<dbReference type="AlphaFoldDB" id="A0A9Q3FMA2"/>
<name>A0A9Q3FMA2_9BASI</name>
<evidence type="ECO:0000313" key="2">
    <source>
        <dbReference type="Proteomes" id="UP000765509"/>
    </source>
</evidence>
<dbReference type="Proteomes" id="UP000765509">
    <property type="component" value="Unassembled WGS sequence"/>
</dbReference>
<evidence type="ECO:0000313" key="1">
    <source>
        <dbReference type="EMBL" id="MBW0541429.1"/>
    </source>
</evidence>
<gene>
    <name evidence="1" type="ORF">O181_081144</name>
</gene>
<dbReference type="EMBL" id="AVOT02046083">
    <property type="protein sequence ID" value="MBW0541429.1"/>
    <property type="molecule type" value="Genomic_DNA"/>
</dbReference>
<protein>
    <submittedName>
        <fullName evidence="1">Uncharacterized protein</fullName>
    </submittedName>
</protein>
<organism evidence="1 2">
    <name type="scientific">Austropuccinia psidii MF-1</name>
    <dbReference type="NCBI Taxonomy" id="1389203"/>
    <lineage>
        <taxon>Eukaryota</taxon>
        <taxon>Fungi</taxon>
        <taxon>Dikarya</taxon>
        <taxon>Basidiomycota</taxon>
        <taxon>Pucciniomycotina</taxon>
        <taxon>Pucciniomycetes</taxon>
        <taxon>Pucciniales</taxon>
        <taxon>Sphaerophragmiaceae</taxon>
        <taxon>Austropuccinia</taxon>
    </lineage>
</organism>
<reference evidence="1" key="1">
    <citation type="submission" date="2021-03" db="EMBL/GenBank/DDBJ databases">
        <title>Draft genome sequence of rust myrtle Austropuccinia psidii MF-1, a brazilian biotype.</title>
        <authorList>
            <person name="Quecine M.C."/>
            <person name="Pachon D.M.R."/>
            <person name="Bonatelli M.L."/>
            <person name="Correr F.H."/>
            <person name="Franceschini L.M."/>
            <person name="Leite T.F."/>
            <person name="Margarido G.R.A."/>
            <person name="Almeida C.A."/>
            <person name="Ferrarezi J.A."/>
            <person name="Labate C.A."/>
        </authorList>
    </citation>
    <scope>NUCLEOTIDE SEQUENCE</scope>
    <source>
        <strain evidence="1">MF-1</strain>
    </source>
</reference>
<sequence length="75" mass="8202">MSLSEYDESVFKEDSQLILSDEVDRFCSKKIKVIGNRKMIPIFKGVGLIKESLSGSSLSLSCLAGNVSTLLEDDS</sequence>
<keyword evidence="2" id="KW-1185">Reference proteome</keyword>